<comment type="caution">
    <text evidence="6">The sequence shown here is derived from an EMBL/GenBank/DDBJ whole genome shotgun (WGS) entry which is preliminary data.</text>
</comment>
<keyword evidence="2 6" id="KW-0328">Glycosyltransferase</keyword>
<evidence type="ECO:0000256" key="4">
    <source>
        <dbReference type="SAM" id="Phobius"/>
    </source>
</evidence>
<comment type="similarity">
    <text evidence="1">Belongs to the glycosyltransferase 2 family.</text>
</comment>
<evidence type="ECO:0000256" key="1">
    <source>
        <dbReference type="ARBA" id="ARBA00006739"/>
    </source>
</evidence>
<proteinExistence type="inferred from homology"/>
<dbReference type="InterPro" id="IPR001173">
    <property type="entry name" value="Glyco_trans_2-like"/>
</dbReference>
<dbReference type="PANTHER" id="PTHR43630">
    <property type="entry name" value="POLY-BETA-1,6-N-ACETYL-D-GLUCOSAMINE SYNTHASE"/>
    <property type="match status" value="1"/>
</dbReference>
<feature type="transmembrane region" description="Helical" evidence="4">
    <location>
        <begin position="248"/>
        <end position="266"/>
    </location>
</feature>
<evidence type="ECO:0000256" key="3">
    <source>
        <dbReference type="ARBA" id="ARBA00022679"/>
    </source>
</evidence>
<dbReference type="RefSeq" id="WP_184017536.1">
    <property type="nucleotide sequence ID" value="NZ_JACIJC010000003.1"/>
</dbReference>
<accession>A0A7W9AHL0</accession>
<dbReference type="AlphaFoldDB" id="A0A7W9AHL0"/>
<dbReference type="EC" id="2.4.-.-" evidence="6"/>
<dbReference type="CDD" id="cd02525">
    <property type="entry name" value="Succinoglycan_BP_ExoA"/>
    <property type="match status" value="1"/>
</dbReference>
<gene>
    <name evidence="6" type="ORF">FHS49_001771</name>
</gene>
<protein>
    <submittedName>
        <fullName evidence="6">Succinoglycan biosynthesis protein ExoA</fullName>
        <ecNumber evidence="6">2.4.-.-</ecNumber>
    </submittedName>
</protein>
<dbReference type="Proteomes" id="UP000549617">
    <property type="component" value="Unassembled WGS sequence"/>
</dbReference>
<name>A0A7W9AHL0_9SPHN</name>
<dbReference type="Gene3D" id="3.90.550.10">
    <property type="entry name" value="Spore Coat Polysaccharide Biosynthesis Protein SpsA, Chain A"/>
    <property type="match status" value="1"/>
</dbReference>
<dbReference type="SUPFAM" id="SSF53448">
    <property type="entry name" value="Nucleotide-diphospho-sugar transferases"/>
    <property type="match status" value="1"/>
</dbReference>
<dbReference type="InterPro" id="IPR029044">
    <property type="entry name" value="Nucleotide-diphossugar_trans"/>
</dbReference>
<reference evidence="6 7" key="1">
    <citation type="submission" date="2020-08" db="EMBL/GenBank/DDBJ databases">
        <title>Genomic Encyclopedia of Type Strains, Phase IV (KMG-IV): sequencing the most valuable type-strain genomes for metagenomic binning, comparative biology and taxonomic classification.</title>
        <authorList>
            <person name="Goeker M."/>
        </authorList>
    </citation>
    <scope>NUCLEOTIDE SEQUENCE [LARGE SCALE GENOMIC DNA]</scope>
    <source>
        <strain evidence="6 7">DSM 25079</strain>
    </source>
</reference>
<feature type="transmembrane region" description="Helical" evidence="4">
    <location>
        <begin position="272"/>
        <end position="290"/>
    </location>
</feature>
<feature type="transmembrane region" description="Helical" evidence="4">
    <location>
        <begin position="297"/>
        <end position="321"/>
    </location>
</feature>
<evidence type="ECO:0000259" key="5">
    <source>
        <dbReference type="Pfam" id="PF00535"/>
    </source>
</evidence>
<sequence>MTIASGAAVIIPTFNEAAHIGGLLEQLLRQKRDVVGQILVADGRSQDATRAIVAQIAAANDRVHLIDNPDRLQSAGINRAAAAADPAHGILVRMDAHSGYADDYVARLIRTLQERDTESVVVRLRTVGRTCMEKAIAAVSNSIFGTGGAAHRIGGQSRLIDHGHHAAFRRDAFQSSGGYDVHFIANEDAEFDYRLRRAGGRIWLAADIEVDYFPRSTLGALARQYWRYGRGRAQNFLKHREKLRARQLVAPLLVVMLAASTAVSLVQPYALALPLLYAAGCCAAALWLALRARSICVMLAAPALWAMHLCWGAGFITTMVMKK</sequence>
<organism evidence="6 7">
    <name type="scientific">Sphingobium boeckii</name>
    <dbReference type="NCBI Taxonomy" id="1082345"/>
    <lineage>
        <taxon>Bacteria</taxon>
        <taxon>Pseudomonadati</taxon>
        <taxon>Pseudomonadota</taxon>
        <taxon>Alphaproteobacteria</taxon>
        <taxon>Sphingomonadales</taxon>
        <taxon>Sphingomonadaceae</taxon>
        <taxon>Sphingobium</taxon>
    </lineage>
</organism>
<keyword evidence="4" id="KW-0472">Membrane</keyword>
<dbReference type="PANTHER" id="PTHR43630:SF1">
    <property type="entry name" value="POLY-BETA-1,6-N-ACETYL-D-GLUCOSAMINE SYNTHASE"/>
    <property type="match status" value="1"/>
</dbReference>
<dbReference type="EMBL" id="JACIJC010000003">
    <property type="protein sequence ID" value="MBB5685755.1"/>
    <property type="molecule type" value="Genomic_DNA"/>
</dbReference>
<dbReference type="Pfam" id="PF00535">
    <property type="entry name" value="Glycos_transf_2"/>
    <property type="match status" value="1"/>
</dbReference>
<keyword evidence="7" id="KW-1185">Reference proteome</keyword>
<keyword evidence="4" id="KW-0812">Transmembrane</keyword>
<feature type="domain" description="Glycosyltransferase 2-like" evidence="5">
    <location>
        <begin position="9"/>
        <end position="174"/>
    </location>
</feature>
<keyword evidence="3 6" id="KW-0808">Transferase</keyword>
<evidence type="ECO:0000313" key="7">
    <source>
        <dbReference type="Proteomes" id="UP000549617"/>
    </source>
</evidence>
<keyword evidence="4" id="KW-1133">Transmembrane helix</keyword>
<evidence type="ECO:0000256" key="2">
    <source>
        <dbReference type="ARBA" id="ARBA00022676"/>
    </source>
</evidence>
<evidence type="ECO:0000313" key="6">
    <source>
        <dbReference type="EMBL" id="MBB5685755.1"/>
    </source>
</evidence>
<dbReference type="GO" id="GO:0016757">
    <property type="term" value="F:glycosyltransferase activity"/>
    <property type="evidence" value="ECO:0007669"/>
    <property type="project" value="UniProtKB-KW"/>
</dbReference>